<evidence type="ECO:0000256" key="1">
    <source>
        <dbReference type="ARBA" id="ARBA00004123"/>
    </source>
</evidence>
<dbReference type="Gene3D" id="3.40.50.10890">
    <property type="match status" value="1"/>
</dbReference>
<dbReference type="Gramene" id="OIW22059">
    <property type="protein sequence ID" value="OIW22059"/>
    <property type="gene ID" value="TanjilG_32651"/>
</dbReference>
<keyword evidence="3" id="KW-0812">Transmembrane</keyword>
<keyword evidence="3" id="KW-1133">Transmembrane helix</keyword>
<evidence type="ECO:0000256" key="3">
    <source>
        <dbReference type="SAM" id="Phobius"/>
    </source>
</evidence>
<dbReference type="PANTHER" id="PTHR46094:SF1">
    <property type="entry name" value="INTEGRATOR COMPLEX SUBUNIT 9"/>
    <property type="match status" value="1"/>
</dbReference>
<protein>
    <recommendedName>
        <fullName evidence="6">Beta-Casp domain-containing protein</fullName>
    </recommendedName>
</protein>
<dbReference type="SUPFAM" id="SSF56281">
    <property type="entry name" value="Metallo-hydrolase/oxidoreductase"/>
    <property type="match status" value="1"/>
</dbReference>
<evidence type="ECO:0000313" key="5">
    <source>
        <dbReference type="Proteomes" id="UP000188354"/>
    </source>
</evidence>
<dbReference type="Proteomes" id="UP000188354">
    <property type="component" value="Unassembled WGS sequence"/>
</dbReference>
<organism evidence="4 5">
    <name type="scientific">Lupinus angustifolius</name>
    <name type="common">Narrow-leaved blue lupine</name>
    <dbReference type="NCBI Taxonomy" id="3871"/>
    <lineage>
        <taxon>Eukaryota</taxon>
        <taxon>Viridiplantae</taxon>
        <taxon>Streptophyta</taxon>
        <taxon>Embryophyta</taxon>
        <taxon>Tracheophyta</taxon>
        <taxon>Spermatophyta</taxon>
        <taxon>Magnoliopsida</taxon>
        <taxon>eudicotyledons</taxon>
        <taxon>Gunneridae</taxon>
        <taxon>Pentapetalae</taxon>
        <taxon>rosids</taxon>
        <taxon>fabids</taxon>
        <taxon>Fabales</taxon>
        <taxon>Fabaceae</taxon>
        <taxon>Papilionoideae</taxon>
        <taxon>50 kb inversion clade</taxon>
        <taxon>genistoids sensu lato</taxon>
        <taxon>core genistoids</taxon>
        <taxon>Genisteae</taxon>
        <taxon>Lupinus</taxon>
    </lineage>
</organism>
<comment type="caution">
    <text evidence="4">The sequence shown here is derived from an EMBL/GenBank/DDBJ whole genome shotgun (WGS) entry which is preliminary data.</text>
</comment>
<dbReference type="STRING" id="3871.A0A394DHL8"/>
<dbReference type="AlphaFoldDB" id="A0A394DHL8"/>
<keyword evidence="3" id="KW-0472">Membrane</keyword>
<evidence type="ECO:0008006" key="6">
    <source>
        <dbReference type="Google" id="ProtNLM"/>
    </source>
</evidence>
<name>A0A394DHL8_LUPAN</name>
<sequence length="166" mass="18702">MSFQNFDEFNLNSDENLEEKEKLIFISSCAIECVKGGGSVLIPVNRLGTILQLLEEIATSLDASALKIPVYIFSSVAEELLAFLNIIPEWLCKQRQERLFAGELLFAYVKLLKEKRIHVVPAIHAHKLLNHALYFVVTGVCVLVLLFICFDVGVGIQNLYLSLRMC</sequence>
<dbReference type="PANTHER" id="PTHR46094">
    <property type="entry name" value="INTEGRATOR COMPLEX SUBUNIT 9"/>
    <property type="match status" value="1"/>
</dbReference>
<evidence type="ECO:0000313" key="4">
    <source>
        <dbReference type="EMBL" id="OIW22059.1"/>
    </source>
</evidence>
<keyword evidence="5" id="KW-1185">Reference proteome</keyword>
<dbReference type="InterPro" id="IPR036866">
    <property type="entry name" value="RibonucZ/Hydroxyglut_hydro"/>
</dbReference>
<feature type="transmembrane region" description="Helical" evidence="3">
    <location>
        <begin position="132"/>
        <end position="156"/>
    </location>
</feature>
<dbReference type="GO" id="GO:0032039">
    <property type="term" value="C:integrator complex"/>
    <property type="evidence" value="ECO:0007669"/>
    <property type="project" value="InterPro"/>
</dbReference>
<dbReference type="GO" id="GO:0034472">
    <property type="term" value="P:snRNA 3'-end processing"/>
    <property type="evidence" value="ECO:0007669"/>
    <property type="project" value="TreeGrafter"/>
</dbReference>
<proteinExistence type="predicted"/>
<accession>A0A394DHL8</accession>
<evidence type="ECO:0000256" key="2">
    <source>
        <dbReference type="ARBA" id="ARBA00023242"/>
    </source>
</evidence>
<comment type="subcellular location">
    <subcellularLocation>
        <location evidence="1">Nucleus</location>
    </subcellularLocation>
</comment>
<reference evidence="4 5" key="1">
    <citation type="journal article" date="2017" name="Plant Biotechnol. J.">
        <title>A comprehensive draft genome sequence for lupin (Lupinus angustifolius), an emerging health food: insights into plant-microbe interactions and legume evolution.</title>
        <authorList>
            <person name="Hane J.K."/>
            <person name="Ming Y."/>
            <person name="Kamphuis L.G."/>
            <person name="Nelson M.N."/>
            <person name="Garg G."/>
            <person name="Atkins C.A."/>
            <person name="Bayer P.E."/>
            <person name="Bravo A."/>
            <person name="Bringans S."/>
            <person name="Cannon S."/>
            <person name="Edwards D."/>
            <person name="Foley R."/>
            <person name="Gao L.L."/>
            <person name="Harrison M.J."/>
            <person name="Huang W."/>
            <person name="Hurgobin B."/>
            <person name="Li S."/>
            <person name="Liu C.W."/>
            <person name="McGrath A."/>
            <person name="Morahan G."/>
            <person name="Murray J."/>
            <person name="Weller J."/>
            <person name="Jian J."/>
            <person name="Singh K.B."/>
        </authorList>
    </citation>
    <scope>NUCLEOTIDE SEQUENCE [LARGE SCALE GENOMIC DNA]</scope>
    <source>
        <strain evidence="5">cv. Tanjil</strain>
        <tissue evidence="4">Whole plant</tissue>
    </source>
</reference>
<gene>
    <name evidence="4" type="ORF">TanjilG_32651</name>
</gene>
<keyword evidence="2" id="KW-0539">Nucleus</keyword>
<dbReference type="InterPro" id="IPR027074">
    <property type="entry name" value="Integrator_9su"/>
</dbReference>
<dbReference type="EMBL" id="MLAU01053380">
    <property type="protein sequence ID" value="OIW22059.1"/>
    <property type="molecule type" value="Genomic_DNA"/>
</dbReference>